<name>A0ABW3D7U8_9BACL</name>
<feature type="transmembrane region" description="Helical" evidence="5">
    <location>
        <begin position="207"/>
        <end position="223"/>
    </location>
</feature>
<dbReference type="PANTHER" id="PTHR37422">
    <property type="entry name" value="TEICHURONIC ACID BIOSYNTHESIS PROTEIN TUAE"/>
    <property type="match status" value="1"/>
</dbReference>
<dbReference type="PANTHER" id="PTHR37422:SF13">
    <property type="entry name" value="LIPOPOLYSACCHARIDE BIOSYNTHESIS PROTEIN PA4999-RELATED"/>
    <property type="match status" value="1"/>
</dbReference>
<reference evidence="8" key="1">
    <citation type="journal article" date="2019" name="Int. J. Syst. Evol. Microbiol.">
        <title>The Global Catalogue of Microorganisms (GCM) 10K type strain sequencing project: providing services to taxonomists for standard genome sequencing and annotation.</title>
        <authorList>
            <consortium name="The Broad Institute Genomics Platform"/>
            <consortium name="The Broad Institute Genome Sequencing Center for Infectious Disease"/>
            <person name="Wu L."/>
            <person name="Ma J."/>
        </authorList>
    </citation>
    <scope>NUCLEOTIDE SEQUENCE [LARGE SCALE GENOMIC DNA]</scope>
    <source>
        <strain evidence="8">CCUG 57263</strain>
    </source>
</reference>
<accession>A0ABW3D7U8</accession>
<dbReference type="InterPro" id="IPR011990">
    <property type="entry name" value="TPR-like_helical_dom_sf"/>
</dbReference>
<feature type="transmembrane region" description="Helical" evidence="5">
    <location>
        <begin position="314"/>
        <end position="331"/>
    </location>
</feature>
<sequence length="826" mass="93656">MKHKAKGKSSSSSTLATNDSHSILFWSLIAIAVLFLLWAPFQRGLFNGYNMDFDRPIYSSFVWSSILLLITSFYLFFNYKYRNLRDFFVIYIWLVPLSFLISLIGAASHYYGANMLYMHMMYATFFILAIYVTNNRLGNNILQYTLLISGYLIVIFGMLNWLGNLKIANGIAELFTSLKGLPAYKHAVMSDSNGLRLTSVFQYANTYSAYLIALLFGCMLFIFRSRKWYSVALHSLMLVPILVSFMLTLSRGGLVILPIVLLVLLLFFSVERQIKLLLYLGISAVAVLLTIGKITEIGSSLQNSFNPNLSLKGWGILAAASIIVSVLITLLNHYLTPVLEKTIQKKIKSRYAPVVLPIGAVILGTIAVIILFTDTGITKLLPENIRIRIDNINFQQHSVLERGTFYADSLKLVKDYPVFGAGGGGWAALYEKYQNNPYTSKQAHNFFLQYLVEVGIFGFLIFAVLLGLVLYNYCRNYFKSDKDTKDARVLYLIILISLLIHSVIDFNLSYAYLAIVVFICLGGLVSSFDTIAAPFTNRLSKWESYLPKIISGGTLVTAIVFITMSIRLLSGNTYYHQAIAEAQQAKPYTEVIATVDKALSMQPNHPDYVDLKQDILMQVFRQINDPSLEQEAVQLIKDFRKAEPYHRLGILFQLNFFMEQRNFLEAHSVNIEGLEIFPWDIEMYESQMHILYELGNQSRLDKNIALTDQYWNEAIELYNTVLAKVNHLESLPEGQLQGREFNVTQAIALYAGQIYYIKGDYSNAESALRHGITENLKEPLAQTVARWYLAALHKQGKTEDGLKGKLFAANPQESKNLEDLLNTKFD</sequence>
<keyword evidence="8" id="KW-1185">Reference proteome</keyword>
<evidence type="ECO:0000256" key="3">
    <source>
        <dbReference type="ARBA" id="ARBA00022989"/>
    </source>
</evidence>
<feature type="transmembrane region" description="Helical" evidence="5">
    <location>
        <begin position="21"/>
        <end position="41"/>
    </location>
</feature>
<comment type="caution">
    <text evidence="7">The sequence shown here is derived from an EMBL/GenBank/DDBJ whole genome shotgun (WGS) entry which is preliminary data.</text>
</comment>
<dbReference type="RefSeq" id="WP_379287943.1">
    <property type="nucleotide sequence ID" value="NZ_JBHTIU010000031.1"/>
</dbReference>
<feature type="transmembrane region" description="Helical" evidence="5">
    <location>
        <begin position="277"/>
        <end position="294"/>
    </location>
</feature>
<feature type="transmembrane region" description="Helical" evidence="5">
    <location>
        <begin position="61"/>
        <end position="77"/>
    </location>
</feature>
<feature type="transmembrane region" description="Helical" evidence="5">
    <location>
        <begin position="549"/>
        <end position="569"/>
    </location>
</feature>
<evidence type="ECO:0000256" key="1">
    <source>
        <dbReference type="ARBA" id="ARBA00004141"/>
    </source>
</evidence>
<feature type="transmembrane region" description="Helical" evidence="5">
    <location>
        <begin position="351"/>
        <end position="372"/>
    </location>
</feature>
<feature type="transmembrane region" description="Helical" evidence="5">
    <location>
        <begin position="228"/>
        <end position="247"/>
    </location>
</feature>
<evidence type="ECO:0000256" key="5">
    <source>
        <dbReference type="SAM" id="Phobius"/>
    </source>
</evidence>
<protein>
    <submittedName>
        <fullName evidence="7">O-antigen ligase family protein</fullName>
    </submittedName>
</protein>
<evidence type="ECO:0000256" key="4">
    <source>
        <dbReference type="ARBA" id="ARBA00023136"/>
    </source>
</evidence>
<organism evidence="7 8">
    <name type="scientific">Paenibacillus residui</name>
    <dbReference type="NCBI Taxonomy" id="629724"/>
    <lineage>
        <taxon>Bacteria</taxon>
        <taxon>Bacillati</taxon>
        <taxon>Bacillota</taxon>
        <taxon>Bacilli</taxon>
        <taxon>Bacillales</taxon>
        <taxon>Paenibacillaceae</taxon>
        <taxon>Paenibacillus</taxon>
    </lineage>
</organism>
<feature type="transmembrane region" description="Helical" evidence="5">
    <location>
        <begin position="141"/>
        <end position="162"/>
    </location>
</feature>
<evidence type="ECO:0000313" key="7">
    <source>
        <dbReference type="EMBL" id="MFD0869527.1"/>
    </source>
</evidence>
<feature type="domain" description="O-antigen ligase-related" evidence="6">
    <location>
        <begin position="237"/>
        <end position="463"/>
    </location>
</feature>
<feature type="transmembrane region" description="Helical" evidence="5">
    <location>
        <begin position="447"/>
        <end position="474"/>
    </location>
</feature>
<feature type="transmembrane region" description="Helical" evidence="5">
    <location>
        <begin position="253"/>
        <end position="270"/>
    </location>
</feature>
<dbReference type="EMBL" id="JBHTIU010000031">
    <property type="protein sequence ID" value="MFD0869527.1"/>
    <property type="molecule type" value="Genomic_DNA"/>
</dbReference>
<keyword evidence="2 5" id="KW-0812">Transmembrane</keyword>
<keyword evidence="7" id="KW-0436">Ligase</keyword>
<dbReference type="Proteomes" id="UP001597120">
    <property type="component" value="Unassembled WGS sequence"/>
</dbReference>
<dbReference type="Pfam" id="PF04932">
    <property type="entry name" value="Wzy_C"/>
    <property type="match status" value="1"/>
</dbReference>
<keyword evidence="4 5" id="KW-0472">Membrane</keyword>
<dbReference type="GO" id="GO:0016874">
    <property type="term" value="F:ligase activity"/>
    <property type="evidence" value="ECO:0007669"/>
    <property type="project" value="UniProtKB-KW"/>
</dbReference>
<evidence type="ECO:0000259" key="6">
    <source>
        <dbReference type="Pfam" id="PF04932"/>
    </source>
</evidence>
<feature type="transmembrane region" description="Helical" evidence="5">
    <location>
        <begin position="486"/>
        <end position="504"/>
    </location>
</feature>
<gene>
    <name evidence="7" type="ORF">ACFQ03_10230</name>
</gene>
<dbReference type="Gene3D" id="1.25.40.10">
    <property type="entry name" value="Tetratricopeptide repeat domain"/>
    <property type="match status" value="1"/>
</dbReference>
<evidence type="ECO:0000256" key="2">
    <source>
        <dbReference type="ARBA" id="ARBA00022692"/>
    </source>
</evidence>
<feature type="transmembrane region" description="Helical" evidence="5">
    <location>
        <begin position="116"/>
        <end position="134"/>
    </location>
</feature>
<proteinExistence type="predicted"/>
<feature type="transmembrane region" description="Helical" evidence="5">
    <location>
        <begin position="89"/>
        <end position="110"/>
    </location>
</feature>
<dbReference type="InterPro" id="IPR007016">
    <property type="entry name" value="O-antigen_ligase-rel_domated"/>
</dbReference>
<feature type="transmembrane region" description="Helical" evidence="5">
    <location>
        <begin position="510"/>
        <end position="528"/>
    </location>
</feature>
<comment type="subcellular location">
    <subcellularLocation>
        <location evidence="1">Membrane</location>
        <topology evidence="1">Multi-pass membrane protein</topology>
    </subcellularLocation>
</comment>
<evidence type="ECO:0000313" key="8">
    <source>
        <dbReference type="Proteomes" id="UP001597120"/>
    </source>
</evidence>
<dbReference type="InterPro" id="IPR051533">
    <property type="entry name" value="WaaL-like"/>
</dbReference>
<keyword evidence="3 5" id="KW-1133">Transmembrane helix</keyword>